<feature type="domain" description="Peptidase S33 tripeptidyl aminopeptidase-like C-terminal" evidence="6">
    <location>
        <begin position="410"/>
        <end position="511"/>
    </location>
</feature>
<proteinExistence type="inferred from homology"/>
<dbReference type="RefSeq" id="WP_245858468.1">
    <property type="nucleotide sequence ID" value="NZ_PGEY01000001.1"/>
</dbReference>
<dbReference type="Pfam" id="PF08386">
    <property type="entry name" value="Abhydrolase_4"/>
    <property type="match status" value="1"/>
</dbReference>
<keyword evidence="8" id="KW-1185">Reference proteome</keyword>
<dbReference type="EMBL" id="PGEY01000001">
    <property type="protein sequence ID" value="PJJ45927.1"/>
    <property type="molecule type" value="Genomic_DNA"/>
</dbReference>
<evidence type="ECO:0000256" key="5">
    <source>
        <dbReference type="SAM" id="SignalP"/>
    </source>
</evidence>
<feature type="compositionally biased region" description="Low complexity" evidence="4">
    <location>
        <begin position="25"/>
        <end position="48"/>
    </location>
</feature>
<sequence length="511" mass="54197">MPARSPMKRLAAVGTAMALGLAGCSSPTADSPSSASNAPKPAPNTSAPEGLETFYTQSLDWEKCGSVIECATIQVPMDYENPEGESIELALNRRAVDGATRNILVNPGGPGGSGLDMVSSTVPSMFSDDLQRAYNVIGFDPRGVGESSPITCQSAAETDKGRQENLLAWVPEDQHEIIESAEDYAADCASNTGELLDHVDTESAARDMDVIRAVLGDAQLDYLGVSYGTFLGATYADLFPQNVGRFVLDGAMDPSLPAAEVTLAQAVGFEKEIDAWLASCLESGNCPFTGTVEEAKVQLQQFFAQVENEPMTASDGRVVPIIDFVNGFILPLYDDASWSYLTDAMNAAVNDGNVDIILSLADLSADRQSDGTYASNSSDAYVAIDCLDRPTDSSQEAMQAEATELMRAAPTLGKYLAYSGIACEALDFESTGKPEVLDAKGSNEILVIGTVGDPATPYKWSEALAKQLDNATLLTYEGHGHTAYGRSNECITKAVDEYLIDGKVPEAGTRC</sequence>
<evidence type="ECO:0000256" key="4">
    <source>
        <dbReference type="SAM" id="MobiDB-lite"/>
    </source>
</evidence>
<dbReference type="Proteomes" id="UP000229263">
    <property type="component" value="Unassembled WGS sequence"/>
</dbReference>
<name>A0ABX4N7Z4_9MICC</name>
<evidence type="ECO:0000313" key="8">
    <source>
        <dbReference type="Proteomes" id="UP000229263"/>
    </source>
</evidence>
<dbReference type="PANTHER" id="PTHR43248">
    <property type="entry name" value="2-SUCCINYL-6-HYDROXY-2,4-CYCLOHEXADIENE-1-CARBOXYLATE SYNTHASE"/>
    <property type="match status" value="1"/>
</dbReference>
<dbReference type="PANTHER" id="PTHR43248:SF29">
    <property type="entry name" value="TRIPEPTIDYL AMINOPEPTIDASE"/>
    <property type="match status" value="1"/>
</dbReference>
<dbReference type="SUPFAM" id="SSF53474">
    <property type="entry name" value="alpha/beta-Hydrolases"/>
    <property type="match status" value="1"/>
</dbReference>
<dbReference type="Gene3D" id="3.40.50.1820">
    <property type="entry name" value="alpha/beta hydrolase"/>
    <property type="match status" value="1"/>
</dbReference>
<dbReference type="PROSITE" id="PS51257">
    <property type="entry name" value="PROKAR_LIPOPROTEIN"/>
    <property type="match status" value="1"/>
</dbReference>
<dbReference type="InterPro" id="IPR013595">
    <property type="entry name" value="Pept_S33_TAP-like_C"/>
</dbReference>
<protein>
    <submittedName>
        <fullName evidence="7">Alpha/beta hydrolase family protein</fullName>
    </submittedName>
</protein>
<keyword evidence="2 5" id="KW-0732">Signal</keyword>
<dbReference type="InterPro" id="IPR051601">
    <property type="entry name" value="Serine_prot/Carboxylest_S33"/>
</dbReference>
<evidence type="ECO:0000256" key="2">
    <source>
        <dbReference type="ARBA" id="ARBA00022729"/>
    </source>
</evidence>
<feature type="region of interest" description="Disordered" evidence="4">
    <location>
        <begin position="22"/>
        <end position="50"/>
    </location>
</feature>
<gene>
    <name evidence="7" type="ORF">ATK23_3234</name>
</gene>
<dbReference type="InterPro" id="IPR029058">
    <property type="entry name" value="AB_hydrolase_fold"/>
</dbReference>
<reference evidence="7 8" key="1">
    <citation type="submission" date="2017-11" db="EMBL/GenBank/DDBJ databases">
        <title>Sequencing the genomes of 1000 actinobacteria strains.</title>
        <authorList>
            <person name="Klenk H.-P."/>
        </authorList>
    </citation>
    <scope>NUCLEOTIDE SEQUENCE [LARGE SCALE GENOMIC DNA]</scope>
    <source>
        <strain evidence="7 8">DSM 12798</strain>
    </source>
</reference>
<comment type="caution">
    <text evidence="7">The sequence shown here is derived from an EMBL/GenBank/DDBJ whole genome shotgun (WGS) entry which is preliminary data.</text>
</comment>
<organism evidence="7 8">
    <name type="scientific">Glutamicibacter mysorens</name>
    <dbReference type="NCBI Taxonomy" id="257984"/>
    <lineage>
        <taxon>Bacteria</taxon>
        <taxon>Bacillati</taxon>
        <taxon>Actinomycetota</taxon>
        <taxon>Actinomycetes</taxon>
        <taxon>Micrococcales</taxon>
        <taxon>Micrococcaceae</taxon>
        <taxon>Glutamicibacter</taxon>
    </lineage>
</organism>
<dbReference type="GO" id="GO:0016787">
    <property type="term" value="F:hydrolase activity"/>
    <property type="evidence" value="ECO:0007669"/>
    <property type="project" value="UniProtKB-KW"/>
</dbReference>
<accession>A0ABX4N7Z4</accession>
<evidence type="ECO:0000313" key="7">
    <source>
        <dbReference type="EMBL" id="PJJ45927.1"/>
    </source>
</evidence>
<evidence type="ECO:0000256" key="1">
    <source>
        <dbReference type="ARBA" id="ARBA00010088"/>
    </source>
</evidence>
<keyword evidence="3 7" id="KW-0378">Hydrolase</keyword>
<feature type="signal peptide" evidence="5">
    <location>
        <begin position="1"/>
        <end position="29"/>
    </location>
</feature>
<evidence type="ECO:0000256" key="3">
    <source>
        <dbReference type="ARBA" id="ARBA00022801"/>
    </source>
</evidence>
<evidence type="ECO:0000259" key="6">
    <source>
        <dbReference type="Pfam" id="PF08386"/>
    </source>
</evidence>
<feature type="chain" id="PRO_5045579754" evidence="5">
    <location>
        <begin position="30"/>
        <end position="511"/>
    </location>
</feature>
<comment type="similarity">
    <text evidence="1">Belongs to the peptidase S33 family.</text>
</comment>